<gene>
    <name evidence="1" type="ORF">OOU_Y34scaffold00491g14</name>
</gene>
<accession>A0AA97P0Q9</accession>
<proteinExistence type="predicted"/>
<sequence>MAGSSQSSVWSEEKEHQVSLNGTRMFDVRFIRFEVPSKVPIIARMTAMTAAAHAGPGKGVVEEPNDCIEIHSAGLL</sequence>
<protein>
    <submittedName>
        <fullName evidence="1">Uncharacterized protein</fullName>
    </submittedName>
</protein>
<dbReference type="AlphaFoldDB" id="A0AA97P0Q9"/>
<name>A0AA97P0Q9_PYRO3</name>
<reference evidence="1" key="1">
    <citation type="journal article" date="2012" name="PLoS Genet.">
        <title>Comparative analysis of the genomes of two field isolates of the rice blast fungus Magnaporthe oryzae.</title>
        <authorList>
            <person name="Xue M."/>
            <person name="Yang J."/>
            <person name="Li Z."/>
            <person name="Hu S."/>
            <person name="Yao N."/>
            <person name="Dean R.A."/>
            <person name="Zhao W."/>
            <person name="Shen M."/>
            <person name="Zhang H."/>
            <person name="Li C."/>
            <person name="Liu L."/>
            <person name="Cao L."/>
            <person name="Xu X."/>
            <person name="Xing Y."/>
            <person name="Hsiang T."/>
            <person name="Zhang Z."/>
            <person name="Xu J.R."/>
            <person name="Peng Y.L."/>
        </authorList>
    </citation>
    <scope>NUCLEOTIDE SEQUENCE</scope>
    <source>
        <strain evidence="1">Y34</strain>
    </source>
</reference>
<evidence type="ECO:0000313" key="1">
    <source>
        <dbReference type="EMBL" id="ELQ39642.1"/>
    </source>
</evidence>
<organism evidence="1">
    <name type="scientific">Pyricularia oryzae (strain Y34)</name>
    <name type="common">Rice blast fungus</name>
    <name type="synonym">Magnaporthe oryzae</name>
    <dbReference type="NCBI Taxonomy" id="1143189"/>
    <lineage>
        <taxon>Eukaryota</taxon>
        <taxon>Fungi</taxon>
        <taxon>Dikarya</taxon>
        <taxon>Ascomycota</taxon>
        <taxon>Pezizomycotina</taxon>
        <taxon>Sordariomycetes</taxon>
        <taxon>Sordariomycetidae</taxon>
        <taxon>Magnaporthales</taxon>
        <taxon>Pyriculariaceae</taxon>
        <taxon>Pyricularia</taxon>
    </lineage>
</organism>
<dbReference type="EMBL" id="JH793727">
    <property type="protein sequence ID" value="ELQ39642.1"/>
    <property type="molecule type" value="Genomic_DNA"/>
</dbReference>
<dbReference type="Proteomes" id="UP000011086">
    <property type="component" value="Unassembled WGS sequence"/>
</dbReference>